<feature type="domain" description="Tag1 N-terminal" evidence="1">
    <location>
        <begin position="84"/>
        <end position="211"/>
    </location>
</feature>
<accession>G0VEV4</accession>
<evidence type="ECO:0000313" key="3">
    <source>
        <dbReference type="Proteomes" id="UP000001640"/>
    </source>
</evidence>
<name>G0VEV4_NAUCA</name>
<dbReference type="KEGG" id="ncs:NCAS_0D00680"/>
<dbReference type="GeneID" id="96903258"/>
<dbReference type="Pfam" id="PF20775">
    <property type="entry name" value="Tag1_N"/>
    <property type="match status" value="1"/>
</dbReference>
<organism evidence="2 3">
    <name type="scientific">Naumovozyma castellii</name>
    <name type="common">Yeast</name>
    <name type="synonym">Saccharomyces castellii</name>
    <dbReference type="NCBI Taxonomy" id="27288"/>
    <lineage>
        <taxon>Eukaryota</taxon>
        <taxon>Fungi</taxon>
        <taxon>Dikarya</taxon>
        <taxon>Ascomycota</taxon>
        <taxon>Saccharomycotina</taxon>
        <taxon>Saccharomycetes</taxon>
        <taxon>Saccharomycetales</taxon>
        <taxon>Saccharomycetaceae</taxon>
        <taxon>Naumovozyma</taxon>
    </lineage>
</organism>
<reference evidence="2 3" key="1">
    <citation type="journal article" date="2011" name="Proc. Natl. Acad. Sci. U.S.A.">
        <title>Evolutionary erosion of yeast sex chromosomes by mating-type switching accidents.</title>
        <authorList>
            <person name="Gordon J.L."/>
            <person name="Armisen D."/>
            <person name="Proux-Wera E."/>
            <person name="Oheigeartaigh S.S."/>
            <person name="Byrne K.P."/>
            <person name="Wolfe K.H."/>
        </authorList>
    </citation>
    <scope>NUCLEOTIDE SEQUENCE [LARGE SCALE GENOMIC DNA]</scope>
    <source>
        <strain evidence="3">ATCC 76901 / BCRC 22586 / CBS 4309 / NBRC 1992 / NRRL Y-12630</strain>
    </source>
</reference>
<sequence length="212" mass="24565">MSHEKQPLLPHSIYRIETPKNTHGWKYKTLRTLVWLSLFFLLSFQTLRLSTNIYFSNQTFTVVSIYPSGLTNEHKDIKFTCKIELKQESIYDDSFNMEKVTTFLNENIVKGVDIGIRNAVILNVAEDSKERNATVLGNVSIEKLISVSLEPKGDSQLLTIHGTIEPKMDNIWDIIKNFKNYDIWLKGDLDVFRPTAIWNIPFFKSSKVHIKL</sequence>
<gene>
    <name evidence="2" type="primary">NCAS0D00680</name>
    <name evidence="2" type="ordered locus">NCAS_0D00680</name>
</gene>
<keyword evidence="3" id="KW-1185">Reference proteome</keyword>
<dbReference type="InterPro" id="IPR055012">
    <property type="entry name" value="Tag1_N"/>
</dbReference>
<dbReference type="HOGENOM" id="CLU_1235316_0_0_1"/>
<reference key="2">
    <citation type="submission" date="2011-08" db="EMBL/GenBank/DDBJ databases">
        <title>Genome sequence of Naumovozyma castellii.</title>
        <authorList>
            <person name="Gordon J.L."/>
            <person name="Armisen D."/>
            <person name="Proux-Wera E."/>
            <person name="OhEigeartaigh S.S."/>
            <person name="Byrne K.P."/>
            <person name="Wolfe K.H."/>
        </authorList>
    </citation>
    <scope>NUCLEOTIDE SEQUENCE</scope>
    <source>
        <strain>Type strain:CBS 4309</strain>
    </source>
</reference>
<evidence type="ECO:0000313" key="2">
    <source>
        <dbReference type="EMBL" id="CCC69649.1"/>
    </source>
</evidence>
<protein>
    <recommendedName>
        <fullName evidence="1">Tag1 N-terminal domain-containing protein</fullName>
    </recommendedName>
</protein>
<evidence type="ECO:0000259" key="1">
    <source>
        <dbReference type="Pfam" id="PF20775"/>
    </source>
</evidence>
<dbReference type="AlphaFoldDB" id="G0VEV4"/>
<dbReference type="EMBL" id="HE576755">
    <property type="protein sequence ID" value="CCC69649.1"/>
    <property type="molecule type" value="Genomic_DNA"/>
</dbReference>
<dbReference type="RefSeq" id="XP_003676013.1">
    <property type="nucleotide sequence ID" value="XM_003675965.1"/>
</dbReference>
<dbReference type="Proteomes" id="UP000001640">
    <property type="component" value="Chromosome 4"/>
</dbReference>
<dbReference type="OMA" id="PATHHHE"/>
<proteinExistence type="predicted"/>
<dbReference type="InParanoid" id="G0VEV4"/>